<organism evidence="2 3">
    <name type="scientific">Theileria parva</name>
    <name type="common">East coast fever infection agent</name>
    <dbReference type="NCBI Taxonomy" id="5875"/>
    <lineage>
        <taxon>Eukaryota</taxon>
        <taxon>Sar</taxon>
        <taxon>Alveolata</taxon>
        <taxon>Apicomplexa</taxon>
        <taxon>Aconoidasida</taxon>
        <taxon>Piroplasmida</taxon>
        <taxon>Theileriidae</taxon>
        <taxon>Theileria</taxon>
    </lineage>
</organism>
<gene>
    <name evidence="2" type="ordered locus">TP01_0613</name>
</gene>
<dbReference type="InParanoid" id="Q4N857"/>
<keyword evidence="3" id="KW-1185">Reference proteome</keyword>
<name>Q4N857_THEPA</name>
<feature type="region of interest" description="Disordered" evidence="1">
    <location>
        <begin position="150"/>
        <end position="361"/>
    </location>
</feature>
<proteinExistence type="predicted"/>
<feature type="compositionally biased region" description="Basic and acidic residues" evidence="1">
    <location>
        <begin position="150"/>
        <end position="162"/>
    </location>
</feature>
<dbReference type="AlphaFoldDB" id="Q4N857"/>
<dbReference type="EMBL" id="AAGK01000001">
    <property type="protein sequence ID" value="EAN33851.1"/>
    <property type="molecule type" value="Genomic_DNA"/>
</dbReference>
<comment type="caution">
    <text evidence="2">The sequence shown here is derived from an EMBL/GenBank/DDBJ whole genome shotgun (WGS) entry which is preliminary data.</text>
</comment>
<feature type="compositionally biased region" description="Basic and acidic residues" evidence="1">
    <location>
        <begin position="337"/>
        <end position="361"/>
    </location>
</feature>
<evidence type="ECO:0000313" key="3">
    <source>
        <dbReference type="Proteomes" id="UP000001949"/>
    </source>
</evidence>
<dbReference type="OMA" id="QTHESGM"/>
<reference evidence="2 3" key="1">
    <citation type="journal article" date="2005" name="Science">
        <title>Genome sequence of Theileria parva, a bovine pathogen that transforms lymphocytes.</title>
        <authorList>
            <person name="Gardner M.J."/>
            <person name="Bishop R."/>
            <person name="Shah T."/>
            <person name="de Villiers E.P."/>
            <person name="Carlton J.M."/>
            <person name="Hall N."/>
            <person name="Ren Q."/>
            <person name="Paulsen I.T."/>
            <person name="Pain A."/>
            <person name="Berriman M."/>
            <person name="Wilson R.J.M."/>
            <person name="Sato S."/>
            <person name="Ralph S.A."/>
            <person name="Mann D.J."/>
            <person name="Xiong Z."/>
            <person name="Shallom S.J."/>
            <person name="Weidman J."/>
            <person name="Jiang L."/>
            <person name="Lynn J."/>
            <person name="Weaver B."/>
            <person name="Shoaibi A."/>
            <person name="Domingo A.R."/>
            <person name="Wasawo D."/>
            <person name="Crabtree J."/>
            <person name="Wortman J.R."/>
            <person name="Haas B."/>
            <person name="Angiuoli S.V."/>
            <person name="Creasy T.H."/>
            <person name="Lu C."/>
            <person name="Suh B."/>
            <person name="Silva J.C."/>
            <person name="Utterback T.R."/>
            <person name="Feldblyum T.V."/>
            <person name="Pertea M."/>
            <person name="Allen J."/>
            <person name="Nierman W.C."/>
            <person name="Taracha E.L.N."/>
            <person name="Salzberg S.L."/>
            <person name="White O.R."/>
            <person name="Fitzhugh H.A."/>
            <person name="Morzaria S."/>
            <person name="Venter J.C."/>
            <person name="Fraser C.M."/>
            <person name="Nene V."/>
        </authorList>
    </citation>
    <scope>NUCLEOTIDE SEQUENCE [LARGE SCALE GENOMIC DNA]</scope>
    <source>
        <strain evidence="2 3">Muguga</strain>
    </source>
</reference>
<dbReference type="KEGG" id="tpv:TP01_0613"/>
<accession>Q4N857</accession>
<dbReference type="RefSeq" id="XP_766134.1">
    <property type="nucleotide sequence ID" value="XM_761041.1"/>
</dbReference>
<dbReference type="GeneID" id="3503584"/>
<feature type="region of interest" description="Disordered" evidence="1">
    <location>
        <begin position="410"/>
        <end position="432"/>
    </location>
</feature>
<feature type="compositionally biased region" description="Low complexity" evidence="1">
    <location>
        <begin position="222"/>
        <end position="231"/>
    </location>
</feature>
<feature type="compositionally biased region" description="Basic residues" evidence="1">
    <location>
        <begin position="193"/>
        <end position="202"/>
    </location>
</feature>
<evidence type="ECO:0000313" key="2">
    <source>
        <dbReference type="EMBL" id="EAN33851.1"/>
    </source>
</evidence>
<protein>
    <submittedName>
        <fullName evidence="2">Tash1 protein, putative</fullName>
    </submittedName>
</protein>
<dbReference type="eggNOG" id="ENOG502QX6F">
    <property type="taxonomic scope" value="Eukaryota"/>
</dbReference>
<evidence type="ECO:0000256" key="1">
    <source>
        <dbReference type="SAM" id="MobiDB-lite"/>
    </source>
</evidence>
<sequence>MINGLLKILYLFIILTLYHIKIVLSNVLDLRDISSSGFEVAQTHESGMIKTIVLSSPDRQITEVRQGRELVWMGHPGESVKCLTHTTFMRYKKALVTMEINNPVKHDVFYLYNYFSHYVYTSKDIYDEKFRKYSKPPKYLKKLIKPKADIDDTKNPKKIEKLGKHKGVVYDTEPPKKRGRSSKSKGDIDNTKKPKTPRKHNKKNDIVTNKKIRERKKKTDVSSQPVSSILSSEEREQEEPLDLSIKQKSKQPGSTEDQPLIPENIHIEISDSEDITEQLEPVDLSSKSGLQPETIRVELISDDEKIEELSKTTDQLIDSFGTLSEPLTHPPPTEPQSRVEMESNKDTQIEEPTEEQRKQQRKFLMERLRNKIQQRIQEKSKQSQVQPEPSIDLLNEPLFDEDVEKLLESELSSTGLSHTELDSILEGATEEN</sequence>
<feature type="region of interest" description="Disordered" evidence="1">
    <location>
        <begin position="374"/>
        <end position="397"/>
    </location>
</feature>
<dbReference type="VEuPathDB" id="PiroplasmaDB:TpMuguga_01g00613"/>
<dbReference type="Proteomes" id="UP000001949">
    <property type="component" value="Unassembled WGS sequence"/>
</dbReference>